<name>A0A379U113_SALDZ</name>
<dbReference type="Pfam" id="PF11047">
    <property type="entry name" value="SopD"/>
    <property type="match status" value="1"/>
</dbReference>
<dbReference type="Proteomes" id="UP000254633">
    <property type="component" value="Unassembled WGS sequence"/>
</dbReference>
<evidence type="ECO:0000313" key="1">
    <source>
        <dbReference type="EMBL" id="SUG56528.1"/>
    </source>
</evidence>
<protein>
    <submittedName>
        <fullName evidence="1">SopD-like protein</fullName>
    </submittedName>
</protein>
<sequence>MPVTLSFGNHHNYEINASRLAHLMSSDKQEALYMGVWDRFKDNFRTQKNKRHWRHYIHSSMDVDVKIKLNLMLIQTAWIRYMPLYN</sequence>
<reference evidence="1 2" key="1">
    <citation type="submission" date="2018-06" db="EMBL/GenBank/DDBJ databases">
        <authorList>
            <consortium name="Pathogen Informatics"/>
            <person name="Doyle S."/>
        </authorList>
    </citation>
    <scope>NUCLEOTIDE SEQUENCE [LARGE SCALE GENOMIC DNA]</scope>
    <source>
        <strain evidence="1 2">NCTC10060</strain>
    </source>
</reference>
<dbReference type="GO" id="GO:0033644">
    <property type="term" value="C:host cell membrane"/>
    <property type="evidence" value="ECO:0007669"/>
    <property type="project" value="InterPro"/>
</dbReference>
<evidence type="ECO:0000313" key="2">
    <source>
        <dbReference type="Proteomes" id="UP000254633"/>
    </source>
</evidence>
<dbReference type="InterPro" id="IPR022747">
    <property type="entry name" value="SopD"/>
</dbReference>
<dbReference type="EMBL" id="UGXH01000003">
    <property type="protein sequence ID" value="SUG56528.1"/>
    <property type="molecule type" value="Genomic_DNA"/>
</dbReference>
<accession>A0A379U113</accession>
<dbReference type="AlphaFoldDB" id="A0A379U113"/>
<organism evidence="1 2">
    <name type="scientific">Salmonella diarizonae</name>
    <dbReference type="NCBI Taxonomy" id="59204"/>
    <lineage>
        <taxon>Bacteria</taxon>
        <taxon>Pseudomonadati</taxon>
        <taxon>Pseudomonadota</taxon>
        <taxon>Gammaproteobacteria</taxon>
        <taxon>Enterobacterales</taxon>
        <taxon>Enterobacteriaceae</taxon>
        <taxon>Salmonella</taxon>
    </lineage>
</organism>
<proteinExistence type="predicted"/>
<gene>
    <name evidence="1" type="primary">sopD2_2</name>
    <name evidence="1" type="ORF">NCTC10060_03707</name>
</gene>